<protein>
    <recommendedName>
        <fullName evidence="4">CDP-diacylglycerol--glycerol-3-phosphate 3-phosphatidyltransferase</fullName>
    </recommendedName>
</protein>
<dbReference type="GO" id="GO:0016780">
    <property type="term" value="F:phosphotransferase activity, for other substituted phosphate groups"/>
    <property type="evidence" value="ECO:0007669"/>
    <property type="project" value="InterPro"/>
</dbReference>
<dbReference type="Pfam" id="PF01066">
    <property type="entry name" value="CDP-OH_P_transf"/>
    <property type="match status" value="1"/>
</dbReference>
<gene>
    <name evidence="2" type="ORF">CY0110_02974</name>
</gene>
<feature type="transmembrane region" description="Helical" evidence="1">
    <location>
        <begin position="96"/>
        <end position="114"/>
    </location>
</feature>
<dbReference type="AlphaFoldDB" id="A3IK08"/>
<keyword evidence="1" id="KW-1133">Transmembrane helix</keyword>
<dbReference type="Proteomes" id="UP000003781">
    <property type="component" value="Unassembled WGS sequence"/>
</dbReference>
<feature type="transmembrane region" description="Helical" evidence="1">
    <location>
        <begin position="7"/>
        <end position="28"/>
    </location>
</feature>
<dbReference type="RefSeq" id="WP_008273665.1">
    <property type="nucleotide sequence ID" value="NZ_AAXW01000003.1"/>
</dbReference>
<dbReference type="GO" id="GO:0016020">
    <property type="term" value="C:membrane"/>
    <property type="evidence" value="ECO:0007669"/>
    <property type="project" value="InterPro"/>
</dbReference>
<feature type="transmembrane region" description="Helical" evidence="1">
    <location>
        <begin position="34"/>
        <end position="53"/>
    </location>
</feature>
<organism evidence="2 3">
    <name type="scientific">Crocosphaera chwakensis CCY0110</name>
    <dbReference type="NCBI Taxonomy" id="391612"/>
    <lineage>
        <taxon>Bacteria</taxon>
        <taxon>Bacillati</taxon>
        <taxon>Cyanobacteriota</taxon>
        <taxon>Cyanophyceae</taxon>
        <taxon>Oscillatoriophycideae</taxon>
        <taxon>Chroococcales</taxon>
        <taxon>Aphanothecaceae</taxon>
        <taxon>Crocosphaera</taxon>
        <taxon>Crocosphaera chwakensis</taxon>
    </lineage>
</organism>
<dbReference type="Gene3D" id="1.20.120.1760">
    <property type="match status" value="1"/>
</dbReference>
<keyword evidence="1" id="KW-0472">Membrane</keyword>
<evidence type="ECO:0000313" key="3">
    <source>
        <dbReference type="Proteomes" id="UP000003781"/>
    </source>
</evidence>
<reference evidence="2 3" key="1">
    <citation type="submission" date="2007-03" db="EMBL/GenBank/DDBJ databases">
        <authorList>
            <person name="Stal L."/>
            <person name="Ferriera S."/>
            <person name="Johnson J."/>
            <person name="Kravitz S."/>
            <person name="Beeson K."/>
            <person name="Sutton G."/>
            <person name="Rogers Y.-H."/>
            <person name="Friedman R."/>
            <person name="Frazier M."/>
            <person name="Venter J.C."/>
        </authorList>
    </citation>
    <scope>NUCLEOTIDE SEQUENCE [LARGE SCALE GENOMIC DNA]</scope>
    <source>
        <strain evidence="2 3">CCY0110</strain>
    </source>
</reference>
<dbReference type="EMBL" id="AAXW01000003">
    <property type="protein sequence ID" value="EAZ92997.1"/>
    <property type="molecule type" value="Genomic_DNA"/>
</dbReference>
<comment type="caution">
    <text evidence="2">The sequence shown here is derived from an EMBL/GenBank/DDBJ whole genome shotgun (WGS) entry which is preliminary data.</text>
</comment>
<sequence>MPIKLTSIPSILVGLRFVLALLLFFDALDHQTSWFFILAYLLAVFSDIFDGIIARRLNVSTIQLRQADSWADICLYLCVALSIWLVYPQVLIDFRLPLLLAVAAQVTLFSLSLLKFRKFPSFHTYTAKFWGLTLLIATVSLFVFNNSVPFWLAIALCYLNSIEEIVMVLVLPIWQCDILSVFEAMEKRKSLLLEADSVKEA</sequence>
<feature type="transmembrane region" description="Helical" evidence="1">
    <location>
        <begin position="126"/>
        <end position="144"/>
    </location>
</feature>
<evidence type="ECO:0000313" key="2">
    <source>
        <dbReference type="EMBL" id="EAZ92997.1"/>
    </source>
</evidence>
<dbReference type="GO" id="GO:0008654">
    <property type="term" value="P:phospholipid biosynthetic process"/>
    <property type="evidence" value="ECO:0007669"/>
    <property type="project" value="InterPro"/>
</dbReference>
<dbReference type="eggNOG" id="COG0558">
    <property type="taxonomic scope" value="Bacteria"/>
</dbReference>
<proteinExistence type="predicted"/>
<dbReference type="InterPro" id="IPR000462">
    <property type="entry name" value="CDP-OH_P_trans"/>
</dbReference>
<evidence type="ECO:0000256" key="1">
    <source>
        <dbReference type="SAM" id="Phobius"/>
    </source>
</evidence>
<accession>A3IK08</accession>
<keyword evidence="3" id="KW-1185">Reference proteome</keyword>
<feature type="transmembrane region" description="Helical" evidence="1">
    <location>
        <begin position="73"/>
        <end position="90"/>
    </location>
</feature>
<keyword evidence="1" id="KW-0812">Transmembrane</keyword>
<evidence type="ECO:0008006" key="4">
    <source>
        <dbReference type="Google" id="ProtNLM"/>
    </source>
</evidence>
<name>A3IK08_9CHRO</name>
<dbReference type="InterPro" id="IPR043130">
    <property type="entry name" value="CDP-OH_PTrfase_TM_dom"/>
</dbReference>
<dbReference type="OrthoDB" id="9796672at2"/>